<dbReference type="GO" id="GO:0035438">
    <property type="term" value="F:cyclic-di-GMP binding"/>
    <property type="evidence" value="ECO:0007669"/>
    <property type="project" value="InterPro"/>
</dbReference>
<dbReference type="Gene3D" id="2.40.10.220">
    <property type="entry name" value="predicted glycosyltransferase like domains"/>
    <property type="match status" value="1"/>
</dbReference>
<dbReference type="Proteomes" id="UP000005435">
    <property type="component" value="Chromosome"/>
</dbReference>
<gene>
    <name evidence="2" type="ordered locus">Clocl_0390</name>
</gene>
<reference evidence="3" key="1">
    <citation type="submission" date="2011-12" db="EMBL/GenBank/DDBJ databases">
        <title>Complete sequence of Clostridium clariflavum DSM 19732.</title>
        <authorList>
            <consortium name="US DOE Joint Genome Institute"/>
            <person name="Lucas S."/>
            <person name="Han J."/>
            <person name="Lapidus A."/>
            <person name="Cheng J.-F."/>
            <person name="Goodwin L."/>
            <person name="Pitluck S."/>
            <person name="Peters L."/>
            <person name="Teshima H."/>
            <person name="Detter J.C."/>
            <person name="Han C."/>
            <person name="Tapia R."/>
            <person name="Land M."/>
            <person name="Hauser L."/>
            <person name="Kyrpides N."/>
            <person name="Ivanova N."/>
            <person name="Pagani I."/>
            <person name="Kitzmiller T."/>
            <person name="Lynd L."/>
            <person name="Izquierdo J."/>
            <person name="Woyke T."/>
        </authorList>
    </citation>
    <scope>NUCLEOTIDE SEQUENCE [LARGE SCALE GENOMIC DNA]</scope>
    <source>
        <strain evidence="3">DSM 19732 / NBRC 101661 / EBR45</strain>
    </source>
</reference>
<protein>
    <submittedName>
        <fullName evidence="2">PilZ domain-containing protein</fullName>
    </submittedName>
</protein>
<name>G8M2P5_ACECE</name>
<feature type="domain" description="PilZ" evidence="1">
    <location>
        <begin position="30"/>
        <end position="107"/>
    </location>
</feature>
<reference evidence="2 3" key="2">
    <citation type="journal article" date="2012" name="Stand. Genomic Sci.">
        <title>Complete Genome Sequence of Clostridium clariflavum DSM 19732.</title>
        <authorList>
            <person name="Izquierdo J.A."/>
            <person name="Goodwin L."/>
            <person name="Davenport K.W."/>
            <person name="Teshima H."/>
            <person name="Bruce D."/>
            <person name="Detter C."/>
            <person name="Tapia R."/>
            <person name="Han S."/>
            <person name="Land M."/>
            <person name="Hauser L."/>
            <person name="Jeffries C.D."/>
            <person name="Han J."/>
            <person name="Pitluck S."/>
            <person name="Nolan M."/>
            <person name="Chen A."/>
            <person name="Huntemann M."/>
            <person name="Mavromatis K."/>
            <person name="Mikhailova N."/>
            <person name="Liolios K."/>
            <person name="Woyke T."/>
            <person name="Lynd L.R."/>
        </authorList>
    </citation>
    <scope>NUCLEOTIDE SEQUENCE [LARGE SCALE GENOMIC DNA]</scope>
    <source>
        <strain evidence="3">DSM 19732 / NBRC 101661 / EBR45</strain>
    </source>
</reference>
<proteinExistence type="predicted"/>
<evidence type="ECO:0000313" key="2">
    <source>
        <dbReference type="EMBL" id="AEV67119.1"/>
    </source>
</evidence>
<evidence type="ECO:0000259" key="1">
    <source>
        <dbReference type="Pfam" id="PF07238"/>
    </source>
</evidence>
<dbReference type="eggNOG" id="ENOG5033YEE">
    <property type="taxonomic scope" value="Bacteria"/>
</dbReference>
<evidence type="ECO:0000313" key="3">
    <source>
        <dbReference type="Proteomes" id="UP000005435"/>
    </source>
</evidence>
<sequence length="141" mass="16011">MGSFQERFTQKNINATLCTASVSLDMIRWRSVEVDDVSTSGLTFYTDKAYKVGQVLKVDLRVYSKLTEFDIPLEAKIVEEKKSVDGYTYVVKFEKIEEHVKVQLDEIFKANIVSATNPEVTAGDGIYSFILNPMNRTAKVR</sequence>
<dbReference type="InterPro" id="IPR009875">
    <property type="entry name" value="PilZ_domain"/>
</dbReference>
<dbReference type="Pfam" id="PF07238">
    <property type="entry name" value="PilZ"/>
    <property type="match status" value="1"/>
</dbReference>
<dbReference type="OrthoDB" id="2084378at2"/>
<dbReference type="RefSeq" id="WP_014253751.1">
    <property type="nucleotide sequence ID" value="NC_016627.1"/>
</dbReference>
<dbReference type="SUPFAM" id="SSF141371">
    <property type="entry name" value="PilZ domain-like"/>
    <property type="match status" value="1"/>
</dbReference>
<organism evidence="2 3">
    <name type="scientific">Acetivibrio clariflavus (strain DSM 19732 / NBRC 101661 / EBR45)</name>
    <name type="common">Clostridium clariflavum</name>
    <dbReference type="NCBI Taxonomy" id="720554"/>
    <lineage>
        <taxon>Bacteria</taxon>
        <taxon>Bacillati</taxon>
        <taxon>Bacillota</taxon>
        <taxon>Clostridia</taxon>
        <taxon>Eubacteriales</taxon>
        <taxon>Oscillospiraceae</taxon>
        <taxon>Acetivibrio</taxon>
    </lineage>
</organism>
<keyword evidence="3" id="KW-1185">Reference proteome</keyword>
<accession>G8M2P5</accession>
<dbReference type="EMBL" id="CP003065">
    <property type="protein sequence ID" value="AEV67119.1"/>
    <property type="molecule type" value="Genomic_DNA"/>
</dbReference>
<dbReference type="HOGENOM" id="CLU_1822014_0_0_9"/>
<dbReference type="AlphaFoldDB" id="G8M2P5"/>
<dbReference type="KEGG" id="ccl:Clocl_0390"/>